<name>A0A3Q7XTT4_CICAR</name>
<evidence type="ECO:0000313" key="6">
    <source>
        <dbReference type="Proteomes" id="UP000087171"/>
    </source>
</evidence>
<dbReference type="OrthoDB" id="1431697at2759"/>
<keyword evidence="4" id="KW-0677">Repeat</keyword>
<reference evidence="7" key="2">
    <citation type="submission" date="2025-08" db="UniProtKB">
        <authorList>
            <consortium name="RefSeq"/>
        </authorList>
    </citation>
    <scope>IDENTIFICATION</scope>
    <source>
        <tissue evidence="7">Etiolated seedlings</tissue>
    </source>
</reference>
<dbReference type="InterPro" id="IPR016024">
    <property type="entry name" value="ARM-type_fold"/>
</dbReference>
<evidence type="ECO:0000256" key="1">
    <source>
        <dbReference type="ARBA" id="ARBA00004496"/>
    </source>
</evidence>
<dbReference type="Proteomes" id="UP000087171">
    <property type="component" value="Chromosome Ca6"/>
</dbReference>
<dbReference type="InterPro" id="IPR011989">
    <property type="entry name" value="ARM-like"/>
</dbReference>
<dbReference type="InterPro" id="IPR040122">
    <property type="entry name" value="Importin_beta"/>
</dbReference>
<keyword evidence="3" id="KW-0963">Cytoplasm</keyword>
<evidence type="ECO:0000256" key="5">
    <source>
        <dbReference type="ARBA" id="ARBA00022927"/>
    </source>
</evidence>
<keyword evidence="2" id="KW-0813">Transport</keyword>
<dbReference type="Gene3D" id="1.25.10.10">
    <property type="entry name" value="Leucine-rich Repeat Variant"/>
    <property type="match status" value="1"/>
</dbReference>
<dbReference type="AlphaFoldDB" id="A0A3Q7XTT4"/>
<dbReference type="SUPFAM" id="SSF48371">
    <property type="entry name" value="ARM repeat"/>
    <property type="match status" value="1"/>
</dbReference>
<dbReference type="GO" id="GO:0006606">
    <property type="term" value="P:protein import into nucleus"/>
    <property type="evidence" value="ECO:0007669"/>
    <property type="project" value="InterPro"/>
</dbReference>
<reference evidence="6" key="1">
    <citation type="journal article" date="2013" name="Nat. Biotechnol.">
        <title>Draft genome sequence of chickpea (Cicer arietinum) provides a resource for trait improvement.</title>
        <authorList>
            <person name="Varshney R.K."/>
            <person name="Song C."/>
            <person name="Saxena R.K."/>
            <person name="Azam S."/>
            <person name="Yu S."/>
            <person name="Sharpe A.G."/>
            <person name="Cannon S."/>
            <person name="Baek J."/>
            <person name="Rosen B.D."/>
            <person name="Tar'an B."/>
            <person name="Millan T."/>
            <person name="Zhang X."/>
            <person name="Ramsay L.D."/>
            <person name="Iwata A."/>
            <person name="Wang Y."/>
            <person name="Nelson W."/>
            <person name="Farmer A.D."/>
            <person name="Gaur P.M."/>
            <person name="Soderlund C."/>
            <person name="Penmetsa R.V."/>
            <person name="Xu C."/>
            <person name="Bharti A.K."/>
            <person name="He W."/>
            <person name="Winter P."/>
            <person name="Zhao S."/>
            <person name="Hane J.K."/>
            <person name="Carrasquilla-Garcia N."/>
            <person name="Condie J.A."/>
            <person name="Upadhyaya H.D."/>
            <person name="Luo M.C."/>
            <person name="Thudi M."/>
            <person name="Gowda C.L."/>
            <person name="Singh N.P."/>
            <person name="Lichtenzveig J."/>
            <person name="Gali K.K."/>
            <person name="Rubio J."/>
            <person name="Nadarajan N."/>
            <person name="Dolezel J."/>
            <person name="Bansal K.C."/>
            <person name="Xu X."/>
            <person name="Edwards D."/>
            <person name="Zhang G."/>
            <person name="Kahl G."/>
            <person name="Gil J."/>
            <person name="Singh K.B."/>
            <person name="Datta S.K."/>
            <person name="Jackson S.A."/>
            <person name="Wang J."/>
            <person name="Cook D.R."/>
        </authorList>
    </citation>
    <scope>NUCLEOTIDE SEQUENCE [LARGE SCALE GENOMIC DNA]</scope>
    <source>
        <strain evidence="6">cv. CDC Frontier</strain>
    </source>
</reference>
<keyword evidence="6" id="KW-1185">Reference proteome</keyword>
<dbReference type="PANTHER" id="PTHR10527">
    <property type="entry name" value="IMPORTIN BETA"/>
    <property type="match status" value="1"/>
</dbReference>
<comment type="subcellular location">
    <subcellularLocation>
        <location evidence="1">Cytoplasm</location>
    </subcellularLocation>
</comment>
<proteinExistence type="predicted"/>
<protein>
    <submittedName>
        <fullName evidence="7">Ran-binding protein 6-like isoform X1</fullName>
    </submittedName>
</protein>
<organism evidence="6 7">
    <name type="scientific">Cicer arietinum</name>
    <name type="common">Chickpea</name>
    <name type="synonym">Garbanzo</name>
    <dbReference type="NCBI Taxonomy" id="3827"/>
    <lineage>
        <taxon>Eukaryota</taxon>
        <taxon>Viridiplantae</taxon>
        <taxon>Streptophyta</taxon>
        <taxon>Embryophyta</taxon>
        <taxon>Tracheophyta</taxon>
        <taxon>Spermatophyta</taxon>
        <taxon>Magnoliopsida</taxon>
        <taxon>eudicotyledons</taxon>
        <taxon>Gunneridae</taxon>
        <taxon>Pentapetalae</taxon>
        <taxon>rosids</taxon>
        <taxon>fabids</taxon>
        <taxon>Fabales</taxon>
        <taxon>Fabaceae</taxon>
        <taxon>Papilionoideae</taxon>
        <taxon>50 kb inversion clade</taxon>
        <taxon>NPAAA clade</taxon>
        <taxon>Hologalegina</taxon>
        <taxon>IRL clade</taxon>
        <taxon>Cicereae</taxon>
        <taxon>Cicer</taxon>
    </lineage>
</organism>
<accession>A0A3Q7XTT4</accession>
<evidence type="ECO:0000256" key="3">
    <source>
        <dbReference type="ARBA" id="ARBA00022490"/>
    </source>
</evidence>
<dbReference type="GO" id="GO:0005737">
    <property type="term" value="C:cytoplasm"/>
    <property type="evidence" value="ECO:0007669"/>
    <property type="project" value="UniProtKB-SubCell"/>
</dbReference>
<evidence type="ECO:0000256" key="4">
    <source>
        <dbReference type="ARBA" id="ARBA00022737"/>
    </source>
</evidence>
<keyword evidence="5" id="KW-0653">Protein transport</keyword>
<gene>
    <name evidence="7" type="primary">LOC101493105</name>
</gene>
<evidence type="ECO:0000256" key="2">
    <source>
        <dbReference type="ARBA" id="ARBA00022448"/>
    </source>
</evidence>
<evidence type="ECO:0000313" key="7">
    <source>
        <dbReference type="RefSeq" id="XP_027191458.1"/>
    </source>
</evidence>
<dbReference type="STRING" id="3827.A0A3Q7XTT4"/>
<sequence>MPATFYQKYYDTAEKALKLILFDKGSSPKLFLRAKCLECMGILVRKVGQDVLKNWEVIKFMKTIVSVEGELNNTDHLTRCVILKALDQFCRCSRVNIDKIINQTTPMLLRCAQLDVNLTTSMPKDVSLDDDKHLVESVRVQACNILSCCAVRSAQIFSPYISMVTDMFLSLLGCTSFETRKASISALPNLLLSIDVGVEDINNKRDIANFIVLSMIEALHKETDSDLSKRMLRLLPKCIQISGSYFNSHVIEIIANVISGTLKKIIGNEIEREKEAETLEGGSGTLLTDETIKDTNFLIGTSVETFKIRFVTHIDVLMRNVAGFLGKDRPDRVIAFAISIFNILVPQFPDKLPPYLNKYIVTACDALRENYPHAQLHATRAIGICANFGQNDQLKTIVGVCVSRLYDVMTKIYKVSRESGDVEISIATTFDTAVAALGKICEFQRDIIDGPVVVQNWLFFLPCKCDFEEAKYAHGLLSKMIQRSDKDLFGDDNKNLPTINSVVKEILSHTDRLATQEVIDQMINFIS</sequence>
<dbReference type="RefSeq" id="XP_027191458.1">
    <property type="nucleotide sequence ID" value="XM_027335657.1"/>
</dbReference>